<organism evidence="2 3">
    <name type="scientific">Bradyrhizobium elkanii</name>
    <dbReference type="NCBI Taxonomy" id="29448"/>
    <lineage>
        <taxon>Bacteria</taxon>
        <taxon>Pseudomonadati</taxon>
        <taxon>Pseudomonadota</taxon>
        <taxon>Alphaproteobacteria</taxon>
        <taxon>Hyphomicrobiales</taxon>
        <taxon>Nitrobacteraceae</taxon>
        <taxon>Bradyrhizobium</taxon>
    </lineage>
</organism>
<dbReference type="NCBIfam" id="TIGR02593">
    <property type="entry name" value="CRISPR_cas5"/>
    <property type="match status" value="1"/>
</dbReference>
<name>A0A4U6RYS2_BRAEL</name>
<keyword evidence="1" id="KW-0051">Antiviral defense</keyword>
<dbReference type="AlphaFoldDB" id="A0A4U6RYS2"/>
<evidence type="ECO:0000313" key="3">
    <source>
        <dbReference type="Proteomes" id="UP000305095"/>
    </source>
</evidence>
<protein>
    <submittedName>
        <fullName evidence="2">CRISPR-associated protein Cas5</fullName>
    </submittedName>
</protein>
<reference evidence="2 3" key="1">
    <citation type="submission" date="2019-05" db="EMBL/GenBank/DDBJ databases">
        <title>Draft Genome of Bradyrhizobium elkanii strain SEMIA 938, Used in Commercial Inoculants for Lupinus spp. in Brazil.</title>
        <authorList>
            <person name="Hungria M."/>
            <person name="Delamuta J.R.M."/>
            <person name="Ribeiro R.A."/>
            <person name="Nogueira M.A."/>
        </authorList>
    </citation>
    <scope>NUCLEOTIDE SEQUENCE [LARGE SCALE GENOMIC DNA]</scope>
    <source>
        <strain evidence="2 3">Semia 938</strain>
    </source>
</reference>
<dbReference type="EMBL" id="SZZP01000009">
    <property type="protein sequence ID" value="TKV80394.1"/>
    <property type="molecule type" value="Genomic_DNA"/>
</dbReference>
<dbReference type="Proteomes" id="UP000305095">
    <property type="component" value="Unassembled WGS sequence"/>
</dbReference>
<sequence>MDHCVVGKHAKDFFKVASAVSIKPVHRSGHRVTGHIPHLSALRGKLRTFL</sequence>
<dbReference type="GO" id="GO:0051607">
    <property type="term" value="P:defense response to virus"/>
    <property type="evidence" value="ECO:0007669"/>
    <property type="project" value="UniProtKB-KW"/>
</dbReference>
<dbReference type="InterPro" id="IPR013422">
    <property type="entry name" value="CRISPR-assoc_prot_Cas5_N"/>
</dbReference>
<comment type="caution">
    <text evidence="2">The sequence shown here is derived from an EMBL/GenBank/DDBJ whole genome shotgun (WGS) entry which is preliminary data.</text>
</comment>
<gene>
    <name evidence="2" type="primary">cas5</name>
    <name evidence="2" type="ORF">FDV58_16615</name>
</gene>
<accession>A0A4U6RYS2</accession>
<proteinExistence type="predicted"/>
<evidence type="ECO:0000313" key="2">
    <source>
        <dbReference type="EMBL" id="TKV80394.1"/>
    </source>
</evidence>
<evidence type="ECO:0000256" key="1">
    <source>
        <dbReference type="ARBA" id="ARBA00023118"/>
    </source>
</evidence>